<dbReference type="GO" id="GO:0044780">
    <property type="term" value="P:bacterial-type flagellum assembly"/>
    <property type="evidence" value="ECO:0007669"/>
    <property type="project" value="InterPro"/>
</dbReference>
<evidence type="ECO:0000256" key="3">
    <source>
        <dbReference type="ARBA" id="ARBA00022764"/>
    </source>
</evidence>
<keyword evidence="6" id="KW-0969">Cilium</keyword>
<dbReference type="PANTHER" id="PTHR36307:SF1">
    <property type="entry name" value="FLAGELLA BASAL BODY P-RING FORMATION PROTEIN FLGA"/>
    <property type="match status" value="1"/>
</dbReference>
<dbReference type="CDD" id="cd11614">
    <property type="entry name" value="SAF_CpaB_FlgA_like"/>
    <property type="match status" value="1"/>
</dbReference>
<dbReference type="InterPro" id="IPR039246">
    <property type="entry name" value="Flagellar_FlgA"/>
</dbReference>
<comment type="caution">
    <text evidence="6">The sequence shown here is derived from an EMBL/GenBank/DDBJ whole genome shotgun (WGS) entry which is preliminary data.</text>
</comment>
<accession>A0A512E161</accession>
<evidence type="ECO:0000259" key="5">
    <source>
        <dbReference type="SMART" id="SM00858"/>
    </source>
</evidence>
<feature type="signal peptide" evidence="4">
    <location>
        <begin position="1"/>
        <end position="26"/>
    </location>
</feature>
<keyword evidence="6" id="KW-0282">Flagellum</keyword>
<protein>
    <submittedName>
        <fullName evidence="6">Flagellar basal body P-ring biosynthesis protein FlgA</fullName>
    </submittedName>
</protein>
<comment type="subcellular location">
    <subcellularLocation>
        <location evidence="1">Periplasm</location>
    </subcellularLocation>
</comment>
<dbReference type="SMART" id="SM00858">
    <property type="entry name" value="SAF"/>
    <property type="match status" value="1"/>
</dbReference>
<gene>
    <name evidence="6" type="primary">flgA</name>
    <name evidence="6" type="ORF">SAE02_66100</name>
</gene>
<evidence type="ECO:0000256" key="2">
    <source>
        <dbReference type="ARBA" id="ARBA00022729"/>
    </source>
</evidence>
<dbReference type="GO" id="GO:0042597">
    <property type="term" value="C:periplasmic space"/>
    <property type="evidence" value="ECO:0007669"/>
    <property type="project" value="UniProtKB-SubCell"/>
</dbReference>
<keyword evidence="7" id="KW-1185">Reference proteome</keyword>
<dbReference type="PANTHER" id="PTHR36307">
    <property type="entry name" value="FLAGELLA BASAL BODY P-RING FORMATION PROTEIN FLGA"/>
    <property type="match status" value="1"/>
</dbReference>
<dbReference type="Proteomes" id="UP000321523">
    <property type="component" value="Unassembled WGS sequence"/>
</dbReference>
<keyword evidence="3" id="KW-0574">Periplasm</keyword>
<dbReference type="Gene3D" id="2.30.30.760">
    <property type="match status" value="1"/>
</dbReference>
<keyword evidence="6" id="KW-0966">Cell projection</keyword>
<feature type="domain" description="SAF" evidence="5">
    <location>
        <begin position="186"/>
        <end position="248"/>
    </location>
</feature>
<dbReference type="InterPro" id="IPR013974">
    <property type="entry name" value="SAF"/>
</dbReference>
<proteinExistence type="predicted"/>
<name>A0A512E161_9PROT</name>
<dbReference type="RefSeq" id="WP_052832789.1">
    <property type="nucleotide sequence ID" value="NZ_BJYZ01000042.1"/>
</dbReference>
<dbReference type="AlphaFoldDB" id="A0A512E161"/>
<organism evidence="6 7">
    <name type="scientific">Skermanella aerolata</name>
    <dbReference type="NCBI Taxonomy" id="393310"/>
    <lineage>
        <taxon>Bacteria</taxon>
        <taxon>Pseudomonadati</taxon>
        <taxon>Pseudomonadota</taxon>
        <taxon>Alphaproteobacteria</taxon>
        <taxon>Rhodospirillales</taxon>
        <taxon>Azospirillaceae</taxon>
        <taxon>Skermanella</taxon>
    </lineage>
</organism>
<dbReference type="EMBL" id="BJYZ01000042">
    <property type="protein sequence ID" value="GEO42462.1"/>
    <property type="molecule type" value="Genomic_DNA"/>
</dbReference>
<keyword evidence="2 4" id="KW-0732">Signal</keyword>
<dbReference type="Gene3D" id="3.90.1210.10">
    <property type="entry name" value="Antifreeze-like/N-acetylneuraminic acid synthase C-terminal domain"/>
    <property type="match status" value="1"/>
</dbReference>
<evidence type="ECO:0000313" key="7">
    <source>
        <dbReference type="Proteomes" id="UP000321523"/>
    </source>
</evidence>
<reference evidence="6 7" key="1">
    <citation type="submission" date="2019-07" db="EMBL/GenBank/DDBJ databases">
        <title>Whole genome shotgun sequence of Skermanella aerolata NBRC 106429.</title>
        <authorList>
            <person name="Hosoyama A."/>
            <person name="Uohara A."/>
            <person name="Ohji S."/>
            <person name="Ichikawa N."/>
        </authorList>
    </citation>
    <scope>NUCLEOTIDE SEQUENCE [LARGE SCALE GENOMIC DNA]</scope>
    <source>
        <strain evidence="6 7">NBRC 106429</strain>
    </source>
</reference>
<dbReference type="Pfam" id="PF13144">
    <property type="entry name" value="ChapFlgA"/>
    <property type="match status" value="1"/>
</dbReference>
<dbReference type="OrthoDB" id="7727421at2"/>
<evidence type="ECO:0000256" key="4">
    <source>
        <dbReference type="SAM" id="SignalP"/>
    </source>
</evidence>
<evidence type="ECO:0000313" key="6">
    <source>
        <dbReference type="EMBL" id="GEO42462.1"/>
    </source>
</evidence>
<dbReference type="InterPro" id="IPR017585">
    <property type="entry name" value="SAF_FlgA"/>
</dbReference>
<feature type="chain" id="PRO_5022021793" evidence="4">
    <location>
        <begin position="27"/>
        <end position="318"/>
    </location>
</feature>
<dbReference type="NCBIfam" id="TIGR03170">
    <property type="entry name" value="flgA_cterm"/>
    <property type="match status" value="1"/>
</dbReference>
<evidence type="ECO:0000256" key="1">
    <source>
        <dbReference type="ARBA" id="ARBA00004418"/>
    </source>
</evidence>
<sequence length="318" mass="34189">MNKLALIAVSATLAIAAASQIRSAEAATLRTDTTISGDTVRLGDLFDDVMGKEDQPVGRAPAPGRRATYDATYLLRIASYHQISWRPNSQFERATVTRSSSVVNAEMVRGAVEAELTARADADRLDVDLDNKLLEVHLPADQPTTLKLESVTFDQVQGRFSAVLVAPAEGPEQTRTAISGRAAALVDVPVLTRRIKPGEVIAASDIGYMEVRINRMGAELVRDTTDLIGQTPRRQINENTPIRARDLQQPQVVTKGSLVTMVLQQKSMTLTAQGKALEAGSDGQVIRVVNTMSNRTVEAVVIGPNQVSVSRPGGIALN</sequence>